<dbReference type="AlphaFoldDB" id="A0A853BML9"/>
<evidence type="ECO:0000313" key="2">
    <source>
        <dbReference type="Proteomes" id="UP000575985"/>
    </source>
</evidence>
<evidence type="ECO:0000313" key="1">
    <source>
        <dbReference type="EMBL" id="NYI95732.1"/>
    </source>
</evidence>
<keyword evidence="2" id="KW-1185">Reference proteome</keyword>
<reference evidence="1 2" key="1">
    <citation type="submission" date="2020-07" db="EMBL/GenBank/DDBJ databases">
        <title>Sequencing the genomes of 1000 actinobacteria strains.</title>
        <authorList>
            <person name="Klenk H.-P."/>
        </authorList>
    </citation>
    <scope>NUCLEOTIDE SEQUENCE [LARGE SCALE GENOMIC DNA]</scope>
    <source>
        <strain evidence="1 2">DSM 45927</strain>
    </source>
</reference>
<organism evidence="1 2">
    <name type="scientific">Streptomonospora nanhaiensis</name>
    <dbReference type="NCBI Taxonomy" id="1323731"/>
    <lineage>
        <taxon>Bacteria</taxon>
        <taxon>Bacillati</taxon>
        <taxon>Actinomycetota</taxon>
        <taxon>Actinomycetes</taxon>
        <taxon>Streptosporangiales</taxon>
        <taxon>Nocardiopsidaceae</taxon>
        <taxon>Streptomonospora</taxon>
    </lineage>
</organism>
<sequence>MRLVFSNADEDTLDRYRELLPRSAAAWARAAGAPVATRVLGAVVRYKLGEPRAGGDGLVARWSAADAPALRHWLTTREDLSPAETAAVPRALTTWWTFLAARGWSDPRSVPLDRFLAAYAAAHSTAPPPRRPDYRCGSAPAAPAAAARPGIGDRALAAPPRGAARRAAPGLTFAAFAAARAGARLAPAAPAAGWGRLGGTLPAVPLPRPEEFTEGVLAAPAVAGASGTRGVASALDLWWARFTDLRRRIAADVGPRAAEPLIGAVLTALCVGRDLGAPVPVAAHMAAASAEVRAAEPRPAADLAARAAEALAELTALGAVAEAQAAGGPHAVLTGVGRWLWYALLCAGGVRPRPLAELMAEDAEVVVDRAASGAPSGEDELRRWIAARGAPEAMRALVALYRRSDDCVHRSVARAATAAHALEARPYYEALRTDPRFGARARAWLFDAGFAKQDALGPDDHLAPLLDGLAASLRLGTYGNDDEGSYLSVSEPELPGVFDTAAGCGHPESPFVLAWFAQHHPDHRIRAAARSARAALVRQRAG</sequence>
<comment type="caution">
    <text evidence="1">The sequence shown here is derived from an EMBL/GenBank/DDBJ whole genome shotgun (WGS) entry which is preliminary data.</text>
</comment>
<dbReference type="Proteomes" id="UP000575985">
    <property type="component" value="Unassembled WGS sequence"/>
</dbReference>
<name>A0A853BML9_9ACTN</name>
<accession>A0A853BML9</accession>
<gene>
    <name evidence="1" type="ORF">HNR12_002009</name>
</gene>
<proteinExistence type="predicted"/>
<dbReference type="RefSeq" id="WP_179767210.1">
    <property type="nucleotide sequence ID" value="NZ_JACCFO010000001.1"/>
</dbReference>
<dbReference type="EMBL" id="JACCFO010000001">
    <property type="protein sequence ID" value="NYI95732.1"/>
    <property type="molecule type" value="Genomic_DNA"/>
</dbReference>
<protein>
    <submittedName>
        <fullName evidence="1">Uncharacterized protein</fullName>
    </submittedName>
</protein>